<feature type="compositionally biased region" description="Basic and acidic residues" evidence="4">
    <location>
        <begin position="268"/>
        <end position="286"/>
    </location>
</feature>
<keyword evidence="2" id="KW-0547">Nucleotide-binding</keyword>
<evidence type="ECO:0000313" key="6">
    <source>
        <dbReference type="EMBL" id="RUO32457.1"/>
    </source>
</evidence>
<evidence type="ECO:0000256" key="1">
    <source>
        <dbReference type="ARBA" id="ARBA00022737"/>
    </source>
</evidence>
<feature type="domain" description="ABC transporter" evidence="5">
    <location>
        <begin position="3"/>
        <end position="250"/>
    </location>
</feature>
<dbReference type="AlphaFoldDB" id="A0A432WFH5"/>
<dbReference type="RefSeq" id="WP_126799233.1">
    <property type="nucleotide sequence ID" value="NZ_PIPO01000004.1"/>
</dbReference>
<name>A0A432WFH5_9GAMM</name>
<dbReference type="GO" id="GO:0016887">
    <property type="term" value="F:ATP hydrolysis activity"/>
    <property type="evidence" value="ECO:0007669"/>
    <property type="project" value="InterPro"/>
</dbReference>
<accession>A0A432WFH5</accession>
<dbReference type="PROSITE" id="PS50893">
    <property type="entry name" value="ABC_TRANSPORTER_2"/>
    <property type="match status" value="2"/>
</dbReference>
<organism evidence="6 7">
    <name type="scientific">Aliidiomarina soli</name>
    <dbReference type="NCBI Taxonomy" id="1928574"/>
    <lineage>
        <taxon>Bacteria</taxon>
        <taxon>Pseudomonadati</taxon>
        <taxon>Pseudomonadota</taxon>
        <taxon>Gammaproteobacteria</taxon>
        <taxon>Alteromonadales</taxon>
        <taxon>Idiomarinaceae</taxon>
        <taxon>Aliidiomarina</taxon>
    </lineage>
</organism>
<dbReference type="InterPro" id="IPR050611">
    <property type="entry name" value="ABCF"/>
</dbReference>
<dbReference type="Proteomes" id="UP000287823">
    <property type="component" value="Unassembled WGS sequence"/>
</dbReference>
<sequence length="547" mass="59664">MTISAQSISLQWSDGSVAFSDINFTLSPGFHALVGRNGCGKSSLLRVLAGDAAPPTLLPTTGAVHRTGSVGFVSQNDQPTDASIADYLNATPLLAALQRIAQGRVNDADFELVGDHWTYSDDLRQQLEALKLWDPASGFDKKVNQLSGGERTRLRLFQAFNPALNGNPVNLLLDEPGNHLDTQGRTWLLQQCKKFVAQPGHCLLLVSHDRSLLDHVESVSELTSLGLQRFEGNYSAYSELAGLQAAAVERQLQDAVKDKKRVQQKLQRTREKAEKRQAKGKADRSKGGQAKIMLDFAKENSQQSARARSTQMERQQSQAAERLTDARQRLALMQDVQFQLPGERSGAHEPRKRRLLSCEQLVLPYGSQRPVTFTLAPGDKVRLLGLNGSGKSTLLNVLTQRLNPLSGSLALNTGVHLLDQNFSLVDPARTVLDNLLNYSPQPGKVTTLTTTAARTALAQAGLMADAVDRPAGYLSGGETMKLAMLMVTLQAEPGLLLFDEPDNHLDIQARRQLAQAIRGYPGALLVVSHDDHFVEDAGVSEHLELAL</sequence>
<comment type="caution">
    <text evidence="6">The sequence shown here is derived from an EMBL/GenBank/DDBJ whole genome shotgun (WGS) entry which is preliminary data.</text>
</comment>
<feature type="region of interest" description="Disordered" evidence="4">
    <location>
        <begin position="261"/>
        <end position="322"/>
    </location>
</feature>
<feature type="compositionally biased region" description="Polar residues" evidence="4">
    <location>
        <begin position="299"/>
        <end position="319"/>
    </location>
</feature>
<proteinExistence type="predicted"/>
<dbReference type="InterPro" id="IPR027417">
    <property type="entry name" value="P-loop_NTPase"/>
</dbReference>
<dbReference type="PANTHER" id="PTHR19211">
    <property type="entry name" value="ATP-BINDING TRANSPORT PROTEIN-RELATED"/>
    <property type="match status" value="1"/>
</dbReference>
<keyword evidence="3 6" id="KW-0067">ATP-binding</keyword>
<evidence type="ECO:0000259" key="5">
    <source>
        <dbReference type="PROSITE" id="PS50893"/>
    </source>
</evidence>
<feature type="domain" description="ABC transporter" evidence="5">
    <location>
        <begin position="353"/>
        <end position="546"/>
    </location>
</feature>
<evidence type="ECO:0000313" key="7">
    <source>
        <dbReference type="Proteomes" id="UP000287823"/>
    </source>
</evidence>
<dbReference type="Gene3D" id="3.40.50.300">
    <property type="entry name" value="P-loop containing nucleotide triphosphate hydrolases"/>
    <property type="match status" value="2"/>
</dbReference>
<evidence type="ECO:0000256" key="2">
    <source>
        <dbReference type="ARBA" id="ARBA00022741"/>
    </source>
</evidence>
<dbReference type="EMBL" id="PIPO01000004">
    <property type="protein sequence ID" value="RUO32457.1"/>
    <property type="molecule type" value="Genomic_DNA"/>
</dbReference>
<dbReference type="InterPro" id="IPR003593">
    <property type="entry name" value="AAA+_ATPase"/>
</dbReference>
<reference evidence="6 7" key="1">
    <citation type="journal article" date="2011" name="Front. Microbiol.">
        <title>Genomic signatures of strain selection and enhancement in Bacillus atrophaeus var. globigii, a historical biowarfare simulant.</title>
        <authorList>
            <person name="Gibbons H.S."/>
            <person name="Broomall S.M."/>
            <person name="McNew L.A."/>
            <person name="Daligault H."/>
            <person name="Chapman C."/>
            <person name="Bruce D."/>
            <person name="Karavis M."/>
            <person name="Krepps M."/>
            <person name="McGregor P.A."/>
            <person name="Hong C."/>
            <person name="Park K.H."/>
            <person name="Akmal A."/>
            <person name="Feldman A."/>
            <person name="Lin J.S."/>
            <person name="Chang W.E."/>
            <person name="Higgs B.W."/>
            <person name="Demirev P."/>
            <person name="Lindquist J."/>
            <person name="Liem A."/>
            <person name="Fochler E."/>
            <person name="Read T.D."/>
            <person name="Tapia R."/>
            <person name="Johnson S."/>
            <person name="Bishop-Lilly K.A."/>
            <person name="Detter C."/>
            <person name="Han C."/>
            <person name="Sozhamannan S."/>
            <person name="Rosenzweig C.N."/>
            <person name="Skowronski E.W."/>
        </authorList>
    </citation>
    <scope>NUCLEOTIDE SEQUENCE [LARGE SCALE GENOMIC DNA]</scope>
    <source>
        <strain evidence="6 7">Y4G10-17</strain>
    </source>
</reference>
<evidence type="ECO:0000256" key="4">
    <source>
        <dbReference type="SAM" id="MobiDB-lite"/>
    </source>
</evidence>
<protein>
    <submittedName>
        <fullName evidence="6">ABC transporter ATP-binding protein</fullName>
    </submittedName>
</protein>
<keyword evidence="1" id="KW-0677">Repeat</keyword>
<evidence type="ECO:0000256" key="3">
    <source>
        <dbReference type="ARBA" id="ARBA00022840"/>
    </source>
</evidence>
<keyword evidence="7" id="KW-1185">Reference proteome</keyword>
<gene>
    <name evidence="6" type="ORF">CWE14_09930</name>
</gene>
<dbReference type="PANTHER" id="PTHR19211:SF6">
    <property type="entry name" value="BLL7188 PROTEIN"/>
    <property type="match status" value="1"/>
</dbReference>
<dbReference type="InterPro" id="IPR003439">
    <property type="entry name" value="ABC_transporter-like_ATP-bd"/>
</dbReference>
<dbReference type="SUPFAM" id="SSF52540">
    <property type="entry name" value="P-loop containing nucleoside triphosphate hydrolases"/>
    <property type="match status" value="2"/>
</dbReference>
<dbReference type="GO" id="GO:0005524">
    <property type="term" value="F:ATP binding"/>
    <property type="evidence" value="ECO:0007669"/>
    <property type="project" value="UniProtKB-KW"/>
</dbReference>
<dbReference type="SMART" id="SM00382">
    <property type="entry name" value="AAA"/>
    <property type="match status" value="2"/>
</dbReference>
<dbReference type="Pfam" id="PF00005">
    <property type="entry name" value="ABC_tran"/>
    <property type="match status" value="2"/>
</dbReference>